<dbReference type="AlphaFoldDB" id="A0ABD4JK80"/>
<comment type="caution">
    <text evidence="1">The sequence shown here is derived from an EMBL/GenBank/DDBJ whole genome shotgun (WGS) entry which is preliminary data.</text>
</comment>
<dbReference type="RefSeq" id="WP_336613675.1">
    <property type="nucleotide sequence ID" value="NZ_JADBHS010000009.1"/>
</dbReference>
<organism evidence="1 2">
    <name type="scientific">Campylobacter californiensis</name>
    <dbReference type="NCBI Taxonomy" id="1032243"/>
    <lineage>
        <taxon>Bacteria</taxon>
        <taxon>Pseudomonadati</taxon>
        <taxon>Campylobacterota</taxon>
        <taxon>Epsilonproteobacteria</taxon>
        <taxon>Campylobacterales</taxon>
        <taxon>Campylobacteraceae</taxon>
        <taxon>Campylobacter</taxon>
    </lineage>
</organism>
<sequence length="66" mass="7293">MMKNALIASLFGLAATQNDFGGFGGNQAKDSRYSGVWYKFKGLKDKSGKLLSRFVRRAKLKAYVKG</sequence>
<reference evidence="1 2" key="1">
    <citation type="submission" date="2020-10" db="EMBL/GenBank/DDBJ databases">
        <title>Campylobacter californiensis sp. nov. isolated from cattle and feral swine in California.</title>
        <authorList>
            <person name="Miller W.G."/>
        </authorList>
    </citation>
    <scope>NUCLEOTIDE SEQUENCE [LARGE SCALE GENOMIC DNA]</scope>
    <source>
        <strain evidence="1 2">RM12919</strain>
    </source>
</reference>
<evidence type="ECO:0000313" key="2">
    <source>
        <dbReference type="Proteomes" id="UP001318760"/>
    </source>
</evidence>
<protein>
    <submittedName>
        <fullName evidence="1">Uncharacterized protein</fullName>
    </submittedName>
</protein>
<name>A0ABD4JK80_9BACT</name>
<accession>A0ABD4JK80</accession>
<dbReference type="EMBL" id="JADBHS010000009">
    <property type="protein sequence ID" value="MBE2986631.1"/>
    <property type="molecule type" value="Genomic_DNA"/>
</dbReference>
<gene>
    <name evidence="1" type="ORF">CCAL12919_05725</name>
</gene>
<evidence type="ECO:0000313" key="1">
    <source>
        <dbReference type="EMBL" id="MBE2986631.1"/>
    </source>
</evidence>
<proteinExistence type="predicted"/>
<dbReference type="Proteomes" id="UP001318760">
    <property type="component" value="Unassembled WGS sequence"/>
</dbReference>